<dbReference type="InterPro" id="IPR011545">
    <property type="entry name" value="DEAD/DEAH_box_helicase_dom"/>
</dbReference>
<dbReference type="Gene3D" id="1.20.120.1080">
    <property type="match status" value="1"/>
</dbReference>
<feature type="domain" description="Helicase C-terminal" evidence="6">
    <location>
        <begin position="234"/>
        <end position="406"/>
    </location>
</feature>
<dbReference type="Pfam" id="PF00271">
    <property type="entry name" value="Helicase_C"/>
    <property type="match status" value="1"/>
</dbReference>
<name>A0A941I0R5_9MICO</name>
<evidence type="ECO:0000256" key="4">
    <source>
        <dbReference type="ARBA" id="ARBA00022840"/>
    </source>
</evidence>
<dbReference type="Pfam" id="PF00270">
    <property type="entry name" value="DEAD"/>
    <property type="match status" value="1"/>
</dbReference>
<evidence type="ECO:0000313" key="8">
    <source>
        <dbReference type="Proteomes" id="UP000677016"/>
    </source>
</evidence>
<dbReference type="Pfam" id="PF21010">
    <property type="entry name" value="HA2_C"/>
    <property type="match status" value="1"/>
</dbReference>
<dbReference type="InterPro" id="IPR011709">
    <property type="entry name" value="DEAD-box_helicase_OB_fold"/>
</dbReference>
<dbReference type="PROSITE" id="PS51192">
    <property type="entry name" value="HELICASE_ATP_BIND_1"/>
    <property type="match status" value="1"/>
</dbReference>
<dbReference type="InterPro" id="IPR010222">
    <property type="entry name" value="RNA_helicase_HrpA"/>
</dbReference>
<evidence type="ECO:0000313" key="7">
    <source>
        <dbReference type="EMBL" id="MBR7744397.1"/>
    </source>
</evidence>
<evidence type="ECO:0000256" key="1">
    <source>
        <dbReference type="ARBA" id="ARBA00022741"/>
    </source>
</evidence>
<evidence type="ECO:0000256" key="2">
    <source>
        <dbReference type="ARBA" id="ARBA00022801"/>
    </source>
</evidence>
<dbReference type="PANTHER" id="PTHR18934">
    <property type="entry name" value="ATP-DEPENDENT RNA HELICASE"/>
    <property type="match status" value="1"/>
</dbReference>
<keyword evidence="1" id="KW-0547">Nucleotide-binding</keyword>
<dbReference type="SMART" id="SM00490">
    <property type="entry name" value="HELICc"/>
    <property type="match status" value="1"/>
</dbReference>
<comment type="caution">
    <text evidence="7">The sequence shown here is derived from an EMBL/GenBank/DDBJ whole genome shotgun (WGS) entry which is preliminary data.</text>
</comment>
<proteinExistence type="predicted"/>
<keyword evidence="3 7" id="KW-0347">Helicase</keyword>
<keyword evidence="8" id="KW-1185">Reference proteome</keyword>
<dbReference type="SMART" id="SM00487">
    <property type="entry name" value="DEXDc"/>
    <property type="match status" value="1"/>
</dbReference>
<dbReference type="Proteomes" id="UP000677016">
    <property type="component" value="Unassembled WGS sequence"/>
</dbReference>
<protein>
    <submittedName>
        <fullName evidence="7">ATP-dependent RNA helicase HrpA</fullName>
        <ecNumber evidence="7">3.6.4.13</ecNumber>
    </submittedName>
</protein>
<dbReference type="NCBIfam" id="NF008348">
    <property type="entry name" value="PRK11131.1"/>
    <property type="match status" value="1"/>
</dbReference>
<dbReference type="GO" id="GO:0003724">
    <property type="term" value="F:RNA helicase activity"/>
    <property type="evidence" value="ECO:0007669"/>
    <property type="project" value="UniProtKB-EC"/>
</dbReference>
<keyword evidence="4" id="KW-0067">ATP-binding</keyword>
<gene>
    <name evidence="7" type="primary">hrpA</name>
    <name evidence="7" type="ORF">KC207_13970</name>
</gene>
<keyword evidence="2 7" id="KW-0378">Hydrolase</keyword>
<dbReference type="EMBL" id="JAGSNF010000020">
    <property type="protein sequence ID" value="MBR7744397.1"/>
    <property type="molecule type" value="Genomic_DNA"/>
</dbReference>
<organism evidence="7 8">
    <name type="scientific">Phycicoccus avicenniae</name>
    <dbReference type="NCBI Taxonomy" id="2828860"/>
    <lineage>
        <taxon>Bacteria</taxon>
        <taxon>Bacillati</taxon>
        <taxon>Actinomycetota</taxon>
        <taxon>Actinomycetes</taxon>
        <taxon>Micrococcales</taxon>
        <taxon>Intrasporangiaceae</taxon>
        <taxon>Phycicoccus</taxon>
    </lineage>
</organism>
<evidence type="ECO:0000259" key="6">
    <source>
        <dbReference type="PROSITE" id="PS51194"/>
    </source>
</evidence>
<dbReference type="Pfam" id="PF07717">
    <property type="entry name" value="OB_NTP_bind"/>
    <property type="match status" value="1"/>
</dbReference>
<dbReference type="InterPro" id="IPR027417">
    <property type="entry name" value="P-loop_NTPase"/>
</dbReference>
<reference evidence="7" key="1">
    <citation type="submission" date="2021-04" db="EMBL/GenBank/DDBJ databases">
        <title>Phycicoccus avicenniae sp. nov., a novel endophytic actinomycetes isolated from branch of Avicennia mariana.</title>
        <authorList>
            <person name="Tuo L."/>
        </authorList>
    </citation>
    <scope>NUCLEOTIDE SEQUENCE</scope>
    <source>
        <strain evidence="7">BSK3Z-2</strain>
    </source>
</reference>
<dbReference type="RefSeq" id="WP_211603923.1">
    <property type="nucleotide sequence ID" value="NZ_JAGSNF010000020.1"/>
</dbReference>
<evidence type="ECO:0000256" key="3">
    <source>
        <dbReference type="ARBA" id="ARBA00022806"/>
    </source>
</evidence>
<dbReference type="SMART" id="SM00847">
    <property type="entry name" value="HA2"/>
    <property type="match status" value="1"/>
</dbReference>
<dbReference type="PANTHER" id="PTHR18934:SF99">
    <property type="entry name" value="ATP-DEPENDENT RNA HELICASE DHX37-RELATED"/>
    <property type="match status" value="1"/>
</dbReference>
<evidence type="ECO:0000259" key="5">
    <source>
        <dbReference type="PROSITE" id="PS51192"/>
    </source>
</evidence>
<dbReference type="PROSITE" id="PS51194">
    <property type="entry name" value="HELICASE_CTER"/>
    <property type="match status" value="1"/>
</dbReference>
<dbReference type="EC" id="3.6.4.13" evidence="7"/>
<dbReference type="CDD" id="cd18791">
    <property type="entry name" value="SF2_C_RHA"/>
    <property type="match status" value="1"/>
</dbReference>
<dbReference type="NCBIfam" id="TIGR01967">
    <property type="entry name" value="DEAH_box_HrpA"/>
    <property type="match status" value="1"/>
</dbReference>
<dbReference type="SUPFAM" id="SSF52540">
    <property type="entry name" value="P-loop containing nucleoside triphosphate hydrolases"/>
    <property type="match status" value="1"/>
</dbReference>
<dbReference type="InterPro" id="IPR007502">
    <property type="entry name" value="Helicase-assoc_dom"/>
</dbReference>
<accession>A0A941I0R5</accession>
<sequence length="1282" mass="141628">MPAPADALTPADLRYPEHLPVVERREDLLAAMREHQVVVVAGETGSGKTTQLPKMLLELGLGGDGRQIGHTQPRRIAARSVAERIAEEMEVDLGGTVGYQVRFGDHSSDRTRVKVMTDGILLSEMQRDRELRRYDAIVIDEAHERSLNIDFILGYLKQLLPRRPDLKVVITSATIDPDRFARHFGTDERGETVREVPVVEVSGRTFPVEVRYRPLVEADPEGTHVVAEKDQTQGVVEAVEELWTEEPPSPHATDILVFFSGEREIRDAADALTALKLPNTEVLPLFARLSAAEQHRVFRRGGGRRIVLATNVAETSLTVPGIGYVVDTGTARISRYSQRTKVQRLPIEPVSRASAAQRAGRCGRVAPGVCIRLYSQEDHESRDEFTEPEIQRTSLASVILQMTSLGLGDVARFPFVDPPDSRQVADGIRLLEELGAFSTDERGPGRHRGRGRRLTRTGRTLARMPLDPRLARMVVEAGRLGCTREVLVLVAALSIQDPRERPVDKEAQADQQHARFKDDRSDFASYLSLWRYLKKQQKDLSHSAFRRTCKNEYLHYLRIREWQDLHAQLRRATRSARIDPDLATAAKDAEPDWDTVHRALLSGLLSHVGVRDESKREYLGGRGARFGISPGSTLFRRKPDYVMAGELVETSRLWARTVAVIEPEWAEEAGAHVVSRSISEPRWSKSAGAAVATERVTLYGVPLVTDRMIQFARVDPQAAREIFVRSALVEGDWDPRHDFWQRNLRTLARVAELEEQARRRDIVVDDDVVFAFYDARIPPDVVTERHFDRWWRGERTKRPDLLTLTEELLTSAAGGAVSASDYPRTWVQDDVELDVTYQFAPGQAADGVTVHVPVAVLNRLRPDGFDWQVPGLRDDLAVALIRSLPKATRRHFVPAPDHAAAALAAADPTAGPITDELARVLRERTGVRIDPAEFDLARVPDHLRVTFSVERPGRRGPQVVATGKDLDALRERAGGAVREGMSRAGRSLERSGITTWDVGTVPETFEGRAGGQTVVGYPALVDTGDAVALRVLPDPGSAQAAHRRGVRRLLLLNTSAPWKRVLARLTNAQKLALADNPHGSVPALLQDCLDAAVDDLVAEHVTGPVRTPEAYEAALAAVRTYAAARVLTVVEAVEPVLGLAAQVRRTLDALGAGSAARATATTRADVRAQLDGLVRPGFVAATGAPRLRDLQRYLRAMEHRLERAASNAREPVLQEEVDAVESAYADLLDGLPEARRGAPEVTDIAWMVEELRVGLFAQSLGTAFPVSEKRVRRAIAAVAADA</sequence>
<dbReference type="FunFam" id="1.20.120.1080:FF:000005">
    <property type="entry name" value="ATP-dependent helicase HrpA"/>
    <property type="match status" value="1"/>
</dbReference>
<dbReference type="GO" id="GO:0005524">
    <property type="term" value="F:ATP binding"/>
    <property type="evidence" value="ECO:0007669"/>
    <property type="project" value="UniProtKB-KW"/>
</dbReference>
<dbReference type="GO" id="GO:0003723">
    <property type="term" value="F:RNA binding"/>
    <property type="evidence" value="ECO:0007669"/>
    <property type="project" value="TreeGrafter"/>
</dbReference>
<dbReference type="InterPro" id="IPR014001">
    <property type="entry name" value="Helicase_ATP-bd"/>
</dbReference>
<feature type="domain" description="Helicase ATP-binding" evidence="5">
    <location>
        <begin position="29"/>
        <end position="193"/>
    </location>
</feature>
<dbReference type="InterPro" id="IPR001650">
    <property type="entry name" value="Helicase_C-like"/>
</dbReference>
<dbReference type="Pfam" id="PF11898">
    <property type="entry name" value="DUF3418"/>
    <property type="match status" value="1"/>
</dbReference>
<dbReference type="GO" id="GO:0016787">
    <property type="term" value="F:hydrolase activity"/>
    <property type="evidence" value="ECO:0007669"/>
    <property type="project" value="UniProtKB-KW"/>
</dbReference>
<dbReference type="Gene3D" id="3.40.50.300">
    <property type="entry name" value="P-loop containing nucleotide triphosphate hydrolases"/>
    <property type="match status" value="2"/>
</dbReference>
<dbReference type="InterPro" id="IPR024590">
    <property type="entry name" value="HrpA_C"/>
</dbReference>